<evidence type="ECO:0000313" key="3">
    <source>
        <dbReference type="Proteomes" id="UP000516314"/>
    </source>
</evidence>
<reference evidence="2 3" key="1">
    <citation type="submission" date="2020-09" db="EMBL/GenBank/DDBJ databases">
        <authorList>
            <person name="Ashkenazy H."/>
        </authorList>
    </citation>
    <scope>NUCLEOTIDE SEQUENCE [LARGE SCALE GENOMIC DNA]</scope>
    <source>
        <strain evidence="3">cv. Cdm-0</strain>
    </source>
</reference>
<gene>
    <name evidence="2" type="ORF">AT9943_LOCUS1560</name>
</gene>
<evidence type="ECO:0000256" key="1">
    <source>
        <dbReference type="SAM" id="MobiDB-lite"/>
    </source>
</evidence>
<proteinExistence type="predicted"/>
<sequence>MVSLASCVSSPSSSSLFFSRRERLHLVKATVDGRNQIVPPAKDQIPNKQVTESVNVLKTAAKTRKVAADEILAAFSAIEKAKIDPSTFLETLGGPESPGRTWMLIFTAEKKLTKGRYFPLTAVQRFDAAGKRIENGVYLGPFGALTFEGRFSWKNRILAFVFEQIRIKIGPLDPLEFSLGKKDAVEEPSNKDPFFIWFYIDEEIAVARDRDNFHLEEMLNEWTDEPPIRHDVYPESDGEGADDSSDIHVRRGDGFLYQKQSFFSGVAFKEAVIDYALRTGHNPTSLWHSNHSSSTTRSSSELEFVRSRRHCGSRGVAVTFRWVRSLSCLLPEKACWIPCAELHEGPEIKLSDYGIPDVPLRVRVREPPLQIPKPPPGFASDQKPTMKYPPPPPRKYAAILPEWITGKELETIKEGDMDEKQQR</sequence>
<evidence type="ECO:0000313" key="2">
    <source>
        <dbReference type="EMBL" id="CAD5313046.1"/>
    </source>
</evidence>
<name>A0A7G2DXL7_ARATH</name>
<dbReference type="PANTHER" id="PTHR35690:SF1">
    <property type="entry name" value="OS01G0363500 PROTEIN"/>
    <property type="match status" value="1"/>
</dbReference>
<dbReference type="PANTHER" id="PTHR35690">
    <property type="entry name" value="OS01G0363500 PROTEIN"/>
    <property type="match status" value="1"/>
</dbReference>
<accession>A0A7G2DXL7</accession>
<feature type="region of interest" description="Disordered" evidence="1">
    <location>
        <begin position="367"/>
        <end position="392"/>
    </location>
</feature>
<protein>
    <submittedName>
        <fullName evidence="2">(thale cress) hypothetical protein</fullName>
    </submittedName>
</protein>
<dbReference type="Proteomes" id="UP000516314">
    <property type="component" value="Chromosome 1"/>
</dbReference>
<dbReference type="EMBL" id="LR881466">
    <property type="protein sequence ID" value="CAD5313046.1"/>
    <property type="molecule type" value="Genomic_DNA"/>
</dbReference>
<dbReference type="AlphaFoldDB" id="A0A7G2DXL7"/>
<organism evidence="2 3">
    <name type="scientific">Arabidopsis thaliana</name>
    <name type="common">Mouse-ear cress</name>
    <dbReference type="NCBI Taxonomy" id="3702"/>
    <lineage>
        <taxon>Eukaryota</taxon>
        <taxon>Viridiplantae</taxon>
        <taxon>Streptophyta</taxon>
        <taxon>Embryophyta</taxon>
        <taxon>Tracheophyta</taxon>
        <taxon>Spermatophyta</taxon>
        <taxon>Magnoliopsida</taxon>
        <taxon>eudicotyledons</taxon>
        <taxon>Gunneridae</taxon>
        <taxon>Pentapetalae</taxon>
        <taxon>rosids</taxon>
        <taxon>malvids</taxon>
        <taxon>Brassicales</taxon>
        <taxon>Brassicaceae</taxon>
        <taxon>Camelineae</taxon>
        <taxon>Arabidopsis</taxon>
    </lineage>
</organism>